<feature type="domain" description="PD-(D/E)XK endonuclease-like" evidence="8">
    <location>
        <begin position="9"/>
        <end position="301"/>
    </location>
</feature>
<keyword evidence="3" id="KW-0378">Hydrolase</keyword>
<evidence type="ECO:0000256" key="7">
    <source>
        <dbReference type="ARBA" id="ARBA00023204"/>
    </source>
</evidence>
<dbReference type="Gene3D" id="3.90.320.10">
    <property type="match status" value="1"/>
</dbReference>
<keyword evidence="10" id="KW-1185">Reference proteome</keyword>
<keyword evidence="2" id="KW-0227">DNA damage</keyword>
<accession>A0A172ZDV7</accession>
<keyword evidence="6" id="KW-0238">DNA-binding</keyword>
<dbReference type="GO" id="GO:0006281">
    <property type="term" value="P:DNA repair"/>
    <property type="evidence" value="ECO:0007669"/>
    <property type="project" value="UniProtKB-KW"/>
</dbReference>
<evidence type="ECO:0000256" key="6">
    <source>
        <dbReference type="ARBA" id="ARBA00023125"/>
    </source>
</evidence>
<organism evidence="9 10">
    <name type="scientific">Paenibacillus bovis</name>
    <dbReference type="NCBI Taxonomy" id="1616788"/>
    <lineage>
        <taxon>Bacteria</taxon>
        <taxon>Bacillati</taxon>
        <taxon>Bacillota</taxon>
        <taxon>Bacilli</taxon>
        <taxon>Bacillales</taxon>
        <taxon>Paenibacillaceae</taxon>
        <taxon>Paenibacillus</taxon>
    </lineage>
</organism>
<evidence type="ECO:0000256" key="1">
    <source>
        <dbReference type="ARBA" id="ARBA00022741"/>
    </source>
</evidence>
<dbReference type="GO" id="GO:0004386">
    <property type="term" value="F:helicase activity"/>
    <property type="evidence" value="ECO:0007669"/>
    <property type="project" value="UniProtKB-KW"/>
</dbReference>
<dbReference type="Proteomes" id="UP000078148">
    <property type="component" value="Chromosome"/>
</dbReference>
<keyword evidence="4" id="KW-0347">Helicase</keyword>
<evidence type="ECO:0000313" key="9">
    <source>
        <dbReference type="EMBL" id="ANF95844.1"/>
    </source>
</evidence>
<dbReference type="RefSeq" id="WP_060533163.1">
    <property type="nucleotide sequence ID" value="NZ_CP013023.1"/>
</dbReference>
<dbReference type="EMBL" id="CP013023">
    <property type="protein sequence ID" value="ANF95844.1"/>
    <property type="molecule type" value="Genomic_DNA"/>
</dbReference>
<dbReference type="InterPro" id="IPR038726">
    <property type="entry name" value="PDDEXK_AddAB-type"/>
</dbReference>
<proteinExistence type="predicted"/>
<protein>
    <recommendedName>
        <fullName evidence="8">PD-(D/E)XK endonuclease-like domain-containing protein</fullName>
    </recommendedName>
</protein>
<dbReference type="GO" id="GO:0016787">
    <property type="term" value="F:hydrolase activity"/>
    <property type="evidence" value="ECO:0007669"/>
    <property type="project" value="UniProtKB-KW"/>
</dbReference>
<evidence type="ECO:0000256" key="5">
    <source>
        <dbReference type="ARBA" id="ARBA00022840"/>
    </source>
</evidence>
<dbReference type="Pfam" id="PF12705">
    <property type="entry name" value="PDDEXK_1"/>
    <property type="match status" value="1"/>
</dbReference>
<sequence length="305" mass="36863">MAQYPQWSYSQSRANMFDECLRKYYFHYYGSHNGWNDRLGSEEQVHAYRLKQLRNFYLLFGDLAHRMCESALRQWDESKSSPRPEFLSTTIRKLLNDAYVQSQDREGWLRNPKHHMMLSEIYYGDDTLNSRIATIRQRQEECVRHLYHNKTWQEITGSKVNILEIEKWDTMILFDTKVYVKMDLLYRKEDGTVVIVDWKTGREDDFSDQLYLYASYVQEKYNMPLEKIQIRVEYLVTGEHQEYSVTREDISKVEQNIGRYIEEMRSCLDDDYYNRPKPESYFTAMPSPRKCKECNFREICKDRAV</sequence>
<dbReference type="OrthoDB" id="9768303at2"/>
<dbReference type="STRING" id="1616788.AR543_07380"/>
<dbReference type="InterPro" id="IPR011604">
    <property type="entry name" value="PDDEXK-like_dom_sf"/>
</dbReference>
<keyword evidence="7" id="KW-0234">DNA repair</keyword>
<reference evidence="9 10" key="2">
    <citation type="journal article" date="2016" name="Int. J. Syst. Evol. Microbiol.">
        <title>Paenibacillus bovis sp. nov., isolated from raw yak (Bos grunniens) milk.</title>
        <authorList>
            <person name="Gao C."/>
            <person name="Han J."/>
            <person name="Liu Z."/>
            <person name="Xu X."/>
            <person name="Hang F."/>
            <person name="Wu Z."/>
        </authorList>
    </citation>
    <scope>NUCLEOTIDE SEQUENCE [LARGE SCALE GENOMIC DNA]</scope>
    <source>
        <strain evidence="9 10">BD3526</strain>
    </source>
</reference>
<gene>
    <name evidence="9" type="ORF">AR543_07380</name>
</gene>
<evidence type="ECO:0000259" key="8">
    <source>
        <dbReference type="Pfam" id="PF12705"/>
    </source>
</evidence>
<dbReference type="GO" id="GO:0005524">
    <property type="term" value="F:ATP binding"/>
    <property type="evidence" value="ECO:0007669"/>
    <property type="project" value="UniProtKB-KW"/>
</dbReference>
<name>A0A172ZDV7_9BACL</name>
<reference evidence="10" key="1">
    <citation type="submission" date="2015-10" db="EMBL/GenBank/DDBJ databases">
        <title>Genome of Paenibacillus bovis sp. nov.</title>
        <authorList>
            <person name="Wu Z."/>
            <person name="Gao C."/>
            <person name="Liu Z."/>
            <person name="Zheng H."/>
        </authorList>
    </citation>
    <scope>NUCLEOTIDE SEQUENCE [LARGE SCALE GENOMIC DNA]</scope>
    <source>
        <strain evidence="10">BD3526</strain>
    </source>
</reference>
<evidence type="ECO:0000313" key="10">
    <source>
        <dbReference type="Proteomes" id="UP000078148"/>
    </source>
</evidence>
<dbReference type="KEGG" id="pbv:AR543_07380"/>
<keyword evidence="5" id="KW-0067">ATP-binding</keyword>
<keyword evidence="1" id="KW-0547">Nucleotide-binding</keyword>
<evidence type="ECO:0000256" key="4">
    <source>
        <dbReference type="ARBA" id="ARBA00022806"/>
    </source>
</evidence>
<evidence type="ECO:0000256" key="3">
    <source>
        <dbReference type="ARBA" id="ARBA00022801"/>
    </source>
</evidence>
<dbReference type="AlphaFoldDB" id="A0A172ZDV7"/>
<dbReference type="GO" id="GO:0003677">
    <property type="term" value="F:DNA binding"/>
    <property type="evidence" value="ECO:0007669"/>
    <property type="project" value="UniProtKB-KW"/>
</dbReference>
<evidence type="ECO:0000256" key="2">
    <source>
        <dbReference type="ARBA" id="ARBA00022763"/>
    </source>
</evidence>